<dbReference type="GO" id="GO:0030435">
    <property type="term" value="P:sporulation resulting in formation of a cellular spore"/>
    <property type="evidence" value="ECO:0007669"/>
    <property type="project" value="UniProtKB-KW"/>
</dbReference>
<evidence type="ECO:0000256" key="5">
    <source>
        <dbReference type="ARBA" id="ARBA00029653"/>
    </source>
</evidence>
<dbReference type="SUPFAM" id="SSF49785">
    <property type="entry name" value="Galactose-binding domain-like"/>
    <property type="match status" value="1"/>
</dbReference>
<dbReference type="Pfam" id="PF03945">
    <property type="entry name" value="Endotoxin_N"/>
    <property type="match status" value="1"/>
</dbReference>
<dbReference type="Pfam" id="PF00555">
    <property type="entry name" value="Endotoxin_M"/>
    <property type="match status" value="1"/>
</dbReference>
<dbReference type="SMART" id="SM00458">
    <property type="entry name" value="RICIN"/>
    <property type="match status" value="1"/>
</dbReference>
<dbReference type="Gene3D" id="1.20.190.10">
    <property type="entry name" value="Pesticidal crystal protein, N-terminal domain"/>
    <property type="match status" value="1"/>
</dbReference>
<dbReference type="SUPFAM" id="SSF51096">
    <property type="entry name" value="delta-Endotoxin (insectocide), middle domain"/>
    <property type="match status" value="1"/>
</dbReference>
<dbReference type="EMBL" id="NTYF01000234">
    <property type="protein sequence ID" value="PER38368.1"/>
    <property type="molecule type" value="Genomic_DNA"/>
</dbReference>
<reference evidence="7 8" key="1">
    <citation type="submission" date="2017-09" db="EMBL/GenBank/DDBJ databases">
        <title>Large-scale bioinformatics analysis of Bacillus genomes uncovers conserved roles of natural products in bacterial physiology.</title>
        <authorList>
            <consortium name="Agbiome Team Llc"/>
            <person name="Bleich R.M."/>
            <person name="Kirk G.J."/>
            <person name="Santa Maria K.C."/>
            <person name="Allen S.E."/>
            <person name="Farag S."/>
            <person name="Shank E.A."/>
            <person name="Bowers A."/>
        </authorList>
    </citation>
    <scope>NUCLEOTIDE SEQUENCE [LARGE SCALE GENOMIC DNA]</scope>
    <source>
        <strain evidence="7 8">AFS005140</strain>
    </source>
</reference>
<organism evidence="7 8">
    <name type="scientific">Bacillus thuringiensis</name>
    <dbReference type="NCBI Taxonomy" id="1428"/>
    <lineage>
        <taxon>Bacteria</taxon>
        <taxon>Bacillati</taxon>
        <taxon>Bacillota</taxon>
        <taxon>Bacilli</taxon>
        <taxon>Bacillales</taxon>
        <taxon>Bacillaceae</taxon>
        <taxon>Bacillus</taxon>
        <taxon>Bacillus cereus group</taxon>
    </lineage>
</organism>
<dbReference type="CDD" id="cd23445">
    <property type="entry name" value="beta-trefoil_Ricin_HA17-like"/>
    <property type="match status" value="1"/>
</dbReference>
<evidence type="ECO:0000313" key="7">
    <source>
        <dbReference type="EMBL" id="PER38368.1"/>
    </source>
</evidence>
<dbReference type="CDD" id="cd04085">
    <property type="entry name" value="delta_endotoxin_C"/>
    <property type="match status" value="1"/>
</dbReference>
<dbReference type="InterPro" id="IPR008979">
    <property type="entry name" value="Galactose-bd-like_sf"/>
</dbReference>
<sequence>MGTDQNKNEYEILDSSSFHEYTSNRYPFAKNPNVMENTNYKDINPSFIGSALGSIFNIFQLYASFFQTPSVFNGIELIQGIISRILNFQVINLTINDVQQLIDQTLENHIRNEANQRFNSIQANFNQYLSNKSLYINNPSDSTRRLFVNSLSANERDLRIALDVTFSLANREVLLLPNFTQIAMLHLTILKDAVMFSGPDLIAPTVSEASENSILNRPPSDSYESALLTSISMYTNYCVRHYNEGLNRIRNRGTSSNIWLNFHSFRREMTLTVLDFVALFSFFDTTKYPASRNFTPPVVSQLSRVIYTDPVGAIRTDGRGWFDPPVGTDRIRVNFASIENEIPAPTTSRHLSELTISSGPLGFGINPSRTHSWQGNRNVNISAPTDVSGVISNRTQTIPARNIFRVDSRVYTLDWRLYGVYRAEFFQDASQNSQRRVFAENPPTGAGAQSANNFRFLPGENSDTPTPQDYTHLLSRVVNATVGLTPATGNQRNSVLIFGWTHKSLTSENIYRINEITQVAAVNTRSNSGIQVISGPGFTGGDLVRMDPNGSVSYNFTPANQQAGQSNLAIRLRYASQGTASLRITFGNGSSQVIPLDATTSSIKNLQYEGLRFVDVPNNVSSLPTGTSMTIQNISTNSNVVLDRVELFSDIPIPISEEPIIIPGNYQIVTSLNNSSVVDLHVDTNNVTLWSDNGRTSQFWGFTYDQSRNAYVIRSVRNTDLVLAWNVPSIDRNVFATPFVPGQDEYYWMIERFEGGYILKNMGNPNFLLTAYREGTTNGTNITVNQRHNVNNSYKFGQIFFLRRT</sequence>
<dbReference type="InterPro" id="IPR005638">
    <property type="entry name" value="Pest_crys_dom-III"/>
</dbReference>
<gene>
    <name evidence="7" type="ORF">CN495_34630</name>
</gene>
<keyword evidence="2" id="KW-0800">Toxin</keyword>
<proteinExistence type="inferred from homology"/>
<comment type="caution">
    <text evidence="7">The sequence shown here is derived from an EMBL/GenBank/DDBJ whole genome shotgun (WGS) entry which is preliminary data.</text>
</comment>
<evidence type="ECO:0000259" key="6">
    <source>
        <dbReference type="SMART" id="SM00458"/>
    </source>
</evidence>
<accession>A0ABD6S9H5</accession>
<dbReference type="AlphaFoldDB" id="A0ABD6S9H5"/>
<dbReference type="Proteomes" id="UP000219897">
    <property type="component" value="Unassembled WGS sequence"/>
</dbReference>
<dbReference type="SUPFAM" id="SSF50370">
    <property type="entry name" value="Ricin B-like lectins"/>
    <property type="match status" value="1"/>
</dbReference>
<comment type="similarity">
    <text evidence="1">Belongs to the delta endotoxin family.</text>
</comment>
<dbReference type="InterPro" id="IPR005639">
    <property type="entry name" value="Pest_crys_dom_I"/>
</dbReference>
<dbReference type="Gene3D" id="2.80.10.50">
    <property type="match status" value="1"/>
</dbReference>
<dbReference type="InterPro" id="IPR036399">
    <property type="entry name" value="Pest_cryst_cen_dom_sf"/>
</dbReference>
<evidence type="ECO:0000256" key="3">
    <source>
        <dbReference type="ARBA" id="ARBA00022969"/>
    </source>
</evidence>
<dbReference type="InterPro" id="IPR036716">
    <property type="entry name" value="Pest_crys_N_sf"/>
</dbReference>
<evidence type="ECO:0000313" key="8">
    <source>
        <dbReference type="Proteomes" id="UP000219897"/>
    </source>
</evidence>
<name>A0ABD6S9H5_BACTU</name>
<dbReference type="SUPFAM" id="SSF56849">
    <property type="entry name" value="delta-Endotoxin (insectocide), N-terminal domain"/>
    <property type="match status" value="1"/>
</dbReference>
<keyword evidence="3" id="KW-0749">Sporulation</keyword>
<evidence type="ECO:0000256" key="1">
    <source>
        <dbReference type="ARBA" id="ARBA00007819"/>
    </source>
</evidence>
<dbReference type="InterPro" id="IPR001178">
    <property type="entry name" value="Pest_cryst_dom_II"/>
</dbReference>
<dbReference type="InterPro" id="IPR035992">
    <property type="entry name" value="Ricin_B-like_lectins"/>
</dbReference>
<dbReference type="InterPro" id="IPR000772">
    <property type="entry name" value="Ricin_B_lectin"/>
</dbReference>
<feature type="domain" description="Ricin B lectin" evidence="6">
    <location>
        <begin position="658"/>
        <end position="799"/>
    </location>
</feature>
<evidence type="ECO:0000256" key="2">
    <source>
        <dbReference type="ARBA" id="ARBA00022656"/>
    </source>
</evidence>
<dbReference type="Gene3D" id="2.100.10.10">
    <property type="entry name" value="Pesticidal crystal protein, central domain"/>
    <property type="match status" value="1"/>
</dbReference>
<dbReference type="GO" id="GO:0090729">
    <property type="term" value="F:toxin activity"/>
    <property type="evidence" value="ECO:0007669"/>
    <property type="project" value="UniProtKB-KW"/>
</dbReference>
<evidence type="ECO:0000256" key="4">
    <source>
        <dbReference type="ARBA" id="ARBA00023026"/>
    </source>
</evidence>
<dbReference type="Gene3D" id="2.60.120.260">
    <property type="entry name" value="Galactose-binding domain-like"/>
    <property type="match status" value="1"/>
</dbReference>
<dbReference type="Pfam" id="PF03944">
    <property type="entry name" value="Endotoxin_C"/>
    <property type="match status" value="1"/>
</dbReference>
<protein>
    <recommendedName>
        <fullName evidence="5">Crystaline entomocidal protoxin</fullName>
    </recommendedName>
</protein>
<keyword evidence="4" id="KW-0843">Virulence</keyword>
<dbReference type="RefSeq" id="WP_098222186.1">
    <property type="nucleotide sequence ID" value="NZ_NTVJ01000032.1"/>
</dbReference>